<dbReference type="SUPFAM" id="SSF54975">
    <property type="entry name" value="Acylphosphatase/BLUF domain-like"/>
    <property type="match status" value="1"/>
</dbReference>
<dbReference type="STRING" id="276.THFILI_10420"/>
<accession>A0A0A2X9E5</accession>
<organism evidence="7 8">
    <name type="scientific">Thermus filiformis</name>
    <dbReference type="NCBI Taxonomy" id="276"/>
    <lineage>
        <taxon>Bacteria</taxon>
        <taxon>Thermotogati</taxon>
        <taxon>Deinococcota</taxon>
        <taxon>Deinococci</taxon>
        <taxon>Thermales</taxon>
        <taxon>Thermaceae</taxon>
        <taxon>Thermus</taxon>
    </lineage>
</organism>
<protein>
    <recommendedName>
        <fullName evidence="2 4">acylphosphatase</fullName>
        <ecNumber evidence="2 4">3.6.1.7</ecNumber>
    </recommendedName>
</protein>
<comment type="similarity">
    <text evidence="1 5">Belongs to the acylphosphatase family.</text>
</comment>
<dbReference type="AlphaFoldDB" id="A0A0A2X9E5"/>
<evidence type="ECO:0000256" key="1">
    <source>
        <dbReference type="ARBA" id="ARBA00005614"/>
    </source>
</evidence>
<gene>
    <name evidence="7" type="ORF">THFILI_10420</name>
</gene>
<evidence type="ECO:0000256" key="3">
    <source>
        <dbReference type="ARBA" id="ARBA00047645"/>
    </source>
</evidence>
<feature type="active site" evidence="4">
    <location>
        <position position="36"/>
    </location>
</feature>
<dbReference type="OrthoDB" id="9808093at2"/>
<dbReference type="EC" id="3.6.1.7" evidence="2 4"/>
<dbReference type="InterPro" id="IPR001792">
    <property type="entry name" value="Acylphosphatase-like_dom"/>
</dbReference>
<comment type="caution">
    <text evidence="7">The sequence shown here is derived from an EMBL/GenBank/DDBJ whole genome shotgun (WGS) entry which is preliminary data.</text>
</comment>
<dbReference type="Proteomes" id="UP000030364">
    <property type="component" value="Unassembled WGS sequence"/>
</dbReference>
<dbReference type="InterPro" id="IPR020456">
    <property type="entry name" value="Acylphosphatase"/>
</dbReference>
<dbReference type="PATRIC" id="fig|276.5.peg.1373"/>
<dbReference type="EMBL" id="JPSL02000040">
    <property type="protein sequence ID" value="KGQ21819.1"/>
    <property type="molecule type" value="Genomic_DNA"/>
</dbReference>
<dbReference type="GO" id="GO:0003998">
    <property type="term" value="F:acylphosphatase activity"/>
    <property type="evidence" value="ECO:0007669"/>
    <property type="project" value="UniProtKB-EC"/>
</dbReference>
<reference evidence="7 8" key="1">
    <citation type="journal article" date="2015" name="Genome Announc.">
        <title>Draft Genome Sequence of the Thermophile Thermus filiformis ATCC 43280, Producer of Carotenoid-(Di)glucoside-Branched Fatty Acid (Di)esters and Source of Hyperthermostable Enzymes of Biotechnological Interest.</title>
        <authorList>
            <person name="Mandelli F."/>
            <person name="Oliveira Ramires B."/>
            <person name="Couger M.B."/>
            <person name="Paixao D.A."/>
            <person name="Camilo C.M."/>
            <person name="Polikarpov I."/>
            <person name="Prade R."/>
            <person name="Riano-Pachon D.M."/>
            <person name="Squina F.M."/>
        </authorList>
    </citation>
    <scope>NUCLEOTIDE SEQUENCE [LARGE SCALE GENOMIC DNA]</scope>
    <source>
        <strain evidence="7 8">ATCC 43280</strain>
    </source>
</reference>
<evidence type="ECO:0000313" key="7">
    <source>
        <dbReference type="EMBL" id="KGQ21819.1"/>
    </source>
</evidence>
<dbReference type="Gene3D" id="3.30.70.100">
    <property type="match status" value="1"/>
</dbReference>
<dbReference type="NCBIfam" id="NF011007">
    <property type="entry name" value="PRK14433.1"/>
    <property type="match status" value="1"/>
</dbReference>
<evidence type="ECO:0000313" key="8">
    <source>
        <dbReference type="Proteomes" id="UP000030364"/>
    </source>
</evidence>
<comment type="catalytic activity">
    <reaction evidence="3 4">
        <text>an acyl phosphate + H2O = a carboxylate + phosphate + H(+)</text>
        <dbReference type="Rhea" id="RHEA:14965"/>
        <dbReference type="ChEBI" id="CHEBI:15377"/>
        <dbReference type="ChEBI" id="CHEBI:15378"/>
        <dbReference type="ChEBI" id="CHEBI:29067"/>
        <dbReference type="ChEBI" id="CHEBI:43474"/>
        <dbReference type="ChEBI" id="CHEBI:59918"/>
        <dbReference type="EC" id="3.6.1.7"/>
    </reaction>
</comment>
<keyword evidence="8" id="KW-1185">Reference proteome</keyword>
<dbReference type="PANTHER" id="PTHR47268">
    <property type="entry name" value="ACYLPHOSPHATASE"/>
    <property type="match status" value="1"/>
</dbReference>
<feature type="domain" description="Acylphosphatase-like" evidence="6">
    <location>
        <begin position="3"/>
        <end position="88"/>
    </location>
</feature>
<feature type="active site" evidence="4">
    <location>
        <position position="18"/>
    </location>
</feature>
<evidence type="ECO:0000256" key="5">
    <source>
        <dbReference type="RuleBase" id="RU004168"/>
    </source>
</evidence>
<dbReference type="Pfam" id="PF00708">
    <property type="entry name" value="Acylphosphatase"/>
    <property type="match status" value="1"/>
</dbReference>
<evidence type="ECO:0000259" key="6">
    <source>
        <dbReference type="PROSITE" id="PS51160"/>
    </source>
</evidence>
<evidence type="ECO:0000256" key="2">
    <source>
        <dbReference type="ARBA" id="ARBA00012150"/>
    </source>
</evidence>
<evidence type="ECO:0000256" key="4">
    <source>
        <dbReference type="PROSITE-ProRule" id="PRU00520"/>
    </source>
</evidence>
<dbReference type="InterPro" id="IPR036046">
    <property type="entry name" value="Acylphosphatase-like_dom_sf"/>
</dbReference>
<keyword evidence="4 7" id="KW-0378">Hydrolase</keyword>
<name>A0A0A2X9E5_THEFI</name>
<proteinExistence type="inferred from homology"/>
<dbReference type="PANTHER" id="PTHR47268:SF4">
    <property type="entry name" value="ACYLPHOSPHATASE"/>
    <property type="match status" value="1"/>
</dbReference>
<dbReference type="PROSITE" id="PS51160">
    <property type="entry name" value="ACYLPHOSPHATASE_3"/>
    <property type="match status" value="1"/>
</dbReference>
<sequence>MARMVALVKGRVQGVGYRAFAQKKALELGLSGYAENLPDGRVEVVAEGPKEALELFLHHLRQGPRLARVEEVEVTWAEEAGLKGFHTY</sequence>
<dbReference type="RefSeq" id="WP_038064541.1">
    <property type="nucleotide sequence ID" value="NZ_JPSL02000040.1"/>
</dbReference>